<dbReference type="EMBL" id="BARW01021650">
    <property type="protein sequence ID" value="GAI90421.1"/>
    <property type="molecule type" value="Genomic_DNA"/>
</dbReference>
<name>X1TGD2_9ZZZZ</name>
<dbReference type="SUPFAM" id="SSF51556">
    <property type="entry name" value="Metallo-dependent hydrolases"/>
    <property type="match status" value="1"/>
</dbReference>
<reference evidence="1" key="1">
    <citation type="journal article" date="2014" name="Front. Microbiol.">
        <title>High frequency of phylogenetically diverse reductive dehalogenase-homologous genes in deep subseafloor sedimentary metagenomes.</title>
        <authorList>
            <person name="Kawai M."/>
            <person name="Futagami T."/>
            <person name="Toyoda A."/>
            <person name="Takaki Y."/>
            <person name="Nishi S."/>
            <person name="Hori S."/>
            <person name="Arai W."/>
            <person name="Tsubouchi T."/>
            <person name="Morono Y."/>
            <person name="Uchiyama I."/>
            <person name="Ito T."/>
            <person name="Fujiyama A."/>
            <person name="Inagaki F."/>
            <person name="Takami H."/>
        </authorList>
    </citation>
    <scope>NUCLEOTIDE SEQUENCE</scope>
    <source>
        <strain evidence="1">Expedition CK06-06</strain>
    </source>
</reference>
<organism evidence="1">
    <name type="scientific">marine sediment metagenome</name>
    <dbReference type="NCBI Taxonomy" id="412755"/>
    <lineage>
        <taxon>unclassified sequences</taxon>
        <taxon>metagenomes</taxon>
        <taxon>ecological metagenomes</taxon>
    </lineage>
</organism>
<accession>X1TGD2</accession>
<dbReference type="InterPro" id="IPR032466">
    <property type="entry name" value="Metal_Hydrolase"/>
</dbReference>
<dbReference type="Gene3D" id="3.20.20.140">
    <property type="entry name" value="Metal-dependent hydrolases"/>
    <property type="match status" value="1"/>
</dbReference>
<protein>
    <recommendedName>
        <fullName evidence="2">Amidohydrolase-related domain-containing protein</fullName>
    </recommendedName>
</protein>
<evidence type="ECO:0008006" key="2">
    <source>
        <dbReference type="Google" id="ProtNLM"/>
    </source>
</evidence>
<sequence>MFIDMHIHIAMISDLTWGPDTEGPASPEQFIEMYDEVGIDKGVMLPLVIPECNYLTQSNEDILMIAEKYPDRFVPFCNIDPRLLRNSPDADLSFPIKHYREKGCKGIGEMTANLWWDDPRVTNLCDHAEKCDMPLLFHVASQEGNTYGLIDSFGLPRLEEQVKTHPGLTFLAHSNPWWSYVSGDVTEETWGGYPKGPVVEGGRVVELMSKYPNIYGDLSAGSGYNAVSRDP</sequence>
<evidence type="ECO:0000313" key="1">
    <source>
        <dbReference type="EMBL" id="GAI90421.1"/>
    </source>
</evidence>
<comment type="caution">
    <text evidence="1">The sequence shown here is derived from an EMBL/GenBank/DDBJ whole genome shotgun (WGS) entry which is preliminary data.</text>
</comment>
<proteinExistence type="predicted"/>
<dbReference type="AlphaFoldDB" id="X1TGD2"/>
<gene>
    <name evidence="1" type="ORF">S12H4_36331</name>
</gene>
<feature type="non-terminal residue" evidence="1">
    <location>
        <position position="231"/>
    </location>
</feature>